<reference evidence="5 6" key="1">
    <citation type="submission" date="2019-01" db="EMBL/GenBank/DDBJ databases">
        <authorList>
            <person name="Brito A."/>
        </authorList>
    </citation>
    <scope>NUCLEOTIDE SEQUENCE [LARGE SCALE GENOMIC DNA]</scope>
    <source>
        <strain evidence="5">1</strain>
    </source>
</reference>
<sequence length="687" mass="79473">MKLISLQLYNFRQFYGKTPQIKFASGQENTTVIHGNNGSGKTALLNAFTWVLYEQFTAAFAAPEMLINKRAIAETKTGYSIECWVELQFASNHQNYQLKRKCYGIKKLDNTVDYSESKLFMLISGDDGKWYPPIEPATEIIEQILPSSLHQYFFFDGERIDNFFRQNSKNSIAEDTKDLLGLKVLERGIEHLKKAKKSLQDELQEISDGEVQKILKEYKNLEKNQEQAAKSLDNNLRETTQLELRQSNLTKQLLEVSGVDKLQQLKVKLGQEEKQIRQNLLQAKKELKEFLSRQGYLAFLPEAIEAFSFLVNNLKQEQQINTGIQQEFIQQLLKQQSCICGLELFPDSIAYNNVRSWLKKADQKNIEEVIIRLETQTKPIKNITEQLWQEIDRKQTYLNQHYQELNRIEKEQEKINRQLRSYPDRDIQTLQQQSETITSRIKELILEQGITQQQQKTYGSSLSKLQQQLAKQQLREQQQITTQKRIQAAAEAINRLLEVRNRLETQFRDSLEQKVAEIFSSISFTPYIPKLNNNYELTLVENTAGIAAPVAASTGENQVLSLSFIGAIIDRVREWSQNNTLIGLDSSTFPIVMDSPFGSLDETYRKQVAEAIPQLANQLIVLVTKTQWRGEVANTISDRISQEYVLTYHSSKPNCQEDWLKLHGINYPLVKQNSNRFEYTEIVEIKS</sequence>
<proteinExistence type="inferred from homology"/>
<accession>A0A563VRK4</accession>
<dbReference type="AlphaFoldDB" id="A0A563VRK4"/>
<dbReference type="Gene3D" id="3.40.50.300">
    <property type="entry name" value="P-loop containing nucleotide triphosphate hydrolases"/>
    <property type="match status" value="2"/>
</dbReference>
<protein>
    <recommendedName>
        <fullName evidence="3">Nuclease SbcCD subunit C</fullName>
    </recommendedName>
</protein>
<evidence type="ECO:0000256" key="1">
    <source>
        <dbReference type="ARBA" id="ARBA00006930"/>
    </source>
</evidence>
<organism evidence="5 6">
    <name type="scientific">Hyella patelloides LEGE 07179</name>
    <dbReference type="NCBI Taxonomy" id="945734"/>
    <lineage>
        <taxon>Bacteria</taxon>
        <taxon>Bacillati</taxon>
        <taxon>Cyanobacteriota</taxon>
        <taxon>Cyanophyceae</taxon>
        <taxon>Pleurocapsales</taxon>
        <taxon>Hyellaceae</taxon>
        <taxon>Hyella</taxon>
    </lineage>
</organism>
<dbReference type="RefSeq" id="WP_144872306.1">
    <property type="nucleotide sequence ID" value="NZ_LR213979.1"/>
</dbReference>
<gene>
    <name evidence="5" type="ORF">H1P_2350004</name>
</gene>
<dbReference type="PANTHER" id="PTHR32114">
    <property type="entry name" value="ABC TRANSPORTER ABCH.3"/>
    <property type="match status" value="1"/>
</dbReference>
<dbReference type="OrthoDB" id="9795626at2"/>
<evidence type="ECO:0000256" key="4">
    <source>
        <dbReference type="SAM" id="Coils"/>
    </source>
</evidence>
<feature type="coiled-coil region" evidence="4">
    <location>
        <begin position="391"/>
        <end position="447"/>
    </location>
</feature>
<keyword evidence="4" id="KW-0175">Coiled coil</keyword>
<dbReference type="GO" id="GO:0016887">
    <property type="term" value="F:ATP hydrolysis activity"/>
    <property type="evidence" value="ECO:0007669"/>
    <property type="project" value="InterPro"/>
</dbReference>
<evidence type="ECO:0000256" key="3">
    <source>
        <dbReference type="ARBA" id="ARBA00013368"/>
    </source>
</evidence>
<dbReference type="InterPro" id="IPR027417">
    <property type="entry name" value="P-loop_NTPase"/>
</dbReference>
<dbReference type="EMBL" id="CAACVJ010000152">
    <property type="protein sequence ID" value="VEP14049.1"/>
    <property type="molecule type" value="Genomic_DNA"/>
</dbReference>
<evidence type="ECO:0000313" key="6">
    <source>
        <dbReference type="Proteomes" id="UP000320055"/>
    </source>
</evidence>
<comment type="subunit">
    <text evidence="2">Heterodimer of SbcC and SbcD.</text>
</comment>
<dbReference type="PANTHER" id="PTHR32114:SF2">
    <property type="entry name" value="ABC TRANSPORTER ABCH.3"/>
    <property type="match status" value="1"/>
</dbReference>
<dbReference type="Proteomes" id="UP000320055">
    <property type="component" value="Unassembled WGS sequence"/>
</dbReference>
<comment type="similarity">
    <text evidence="1">Belongs to the SMC family. SbcC subfamily.</text>
</comment>
<evidence type="ECO:0000256" key="2">
    <source>
        <dbReference type="ARBA" id="ARBA00011322"/>
    </source>
</evidence>
<keyword evidence="6" id="KW-1185">Reference proteome</keyword>
<evidence type="ECO:0000313" key="5">
    <source>
        <dbReference type="EMBL" id="VEP14049.1"/>
    </source>
</evidence>
<dbReference type="SUPFAM" id="SSF52540">
    <property type="entry name" value="P-loop containing nucleoside triphosphate hydrolases"/>
    <property type="match status" value="2"/>
</dbReference>
<feature type="coiled-coil region" evidence="4">
    <location>
        <begin position="182"/>
        <end position="293"/>
    </location>
</feature>
<dbReference type="GO" id="GO:0006302">
    <property type="term" value="P:double-strand break repair"/>
    <property type="evidence" value="ECO:0007669"/>
    <property type="project" value="InterPro"/>
</dbReference>
<name>A0A563VRK4_9CYAN</name>